<sequence>MSVALTDLFEAFSKLTGNLPTIRYCMAGADITQFNAVTSAVASKTRDPSKRTYLMCYFHVVKTLENMDQKWLVNNCRFSPTV</sequence>
<name>W2M2I4_PHYNI</name>
<evidence type="ECO:0000313" key="1">
    <source>
        <dbReference type="EMBL" id="ETM30596.1"/>
    </source>
</evidence>
<dbReference type="AlphaFoldDB" id="W2M2I4"/>
<organism evidence="1">
    <name type="scientific">Phytophthora nicotianae</name>
    <name type="common">Potato buckeye rot agent</name>
    <name type="synonym">Phytophthora parasitica</name>
    <dbReference type="NCBI Taxonomy" id="4792"/>
    <lineage>
        <taxon>Eukaryota</taxon>
        <taxon>Sar</taxon>
        <taxon>Stramenopiles</taxon>
        <taxon>Oomycota</taxon>
        <taxon>Peronosporomycetes</taxon>
        <taxon>Peronosporales</taxon>
        <taxon>Peronosporaceae</taxon>
        <taxon>Phytophthora</taxon>
    </lineage>
</organism>
<dbReference type="Proteomes" id="UP000054532">
    <property type="component" value="Unassembled WGS sequence"/>
</dbReference>
<feature type="non-terminal residue" evidence="1">
    <location>
        <position position="82"/>
    </location>
</feature>
<protein>
    <recommendedName>
        <fullName evidence="2">MULE transposase domain-containing protein</fullName>
    </recommendedName>
</protein>
<dbReference type="EMBL" id="KI696967">
    <property type="protein sequence ID" value="ETM30596.1"/>
    <property type="molecule type" value="Genomic_DNA"/>
</dbReference>
<proteinExistence type="predicted"/>
<gene>
    <name evidence="1" type="ORF">L914_21728</name>
</gene>
<reference evidence="1" key="1">
    <citation type="submission" date="2013-11" db="EMBL/GenBank/DDBJ databases">
        <title>The Genome Sequence of Phytophthora parasitica IAC_01/95.</title>
        <authorList>
            <consortium name="The Broad Institute Genomics Platform"/>
            <person name="Russ C."/>
            <person name="Tyler B."/>
            <person name="Panabieres F."/>
            <person name="Shan W."/>
            <person name="Tripathy S."/>
            <person name="Grunwald N."/>
            <person name="Machado M."/>
            <person name="Johnson C.S."/>
            <person name="Arredondo F."/>
            <person name="Hong C."/>
            <person name="Coffey M."/>
            <person name="Young S.K."/>
            <person name="Zeng Q."/>
            <person name="Gargeya S."/>
            <person name="Fitzgerald M."/>
            <person name="Abouelleil A."/>
            <person name="Alvarado L."/>
            <person name="Chapman S.B."/>
            <person name="Gainer-Dewar J."/>
            <person name="Goldberg J."/>
            <person name="Griggs A."/>
            <person name="Gujja S."/>
            <person name="Hansen M."/>
            <person name="Howarth C."/>
            <person name="Imamovic A."/>
            <person name="Ireland A."/>
            <person name="Larimer J."/>
            <person name="McCowan C."/>
            <person name="Murphy C."/>
            <person name="Pearson M."/>
            <person name="Poon T.W."/>
            <person name="Priest M."/>
            <person name="Roberts A."/>
            <person name="Saif S."/>
            <person name="Shea T."/>
            <person name="Sykes S."/>
            <person name="Wortman J."/>
            <person name="Nusbaum C."/>
            <person name="Birren B."/>
        </authorList>
    </citation>
    <scope>NUCLEOTIDE SEQUENCE [LARGE SCALE GENOMIC DNA]</scope>
    <source>
        <strain evidence="1">IAC_01/95</strain>
    </source>
</reference>
<evidence type="ECO:0008006" key="2">
    <source>
        <dbReference type="Google" id="ProtNLM"/>
    </source>
</evidence>
<accession>W2M2I4</accession>